<sequence>MEGNIDPKNSSWWEYTSLNNGSFNLVMPPMFPSYANAMLGSGEQRNFMVFDHSRDQTSLIYSSVAGTQHPSFHANVVTNVENGHESEEMHENTEEIDALLYSESNHIEDHDDDDDDEVMSTGHSPEDLNFDCSSTPTKKRRLDINREFYDTSLLDTASSTSSREGLEANKKLKRKRIQETVSMLRRIIPGGKGKDTAAVLDEAINYLRSLKLRFKKPLIEGVDIMHQ</sequence>
<feature type="region of interest" description="Disordered" evidence="4">
    <location>
        <begin position="107"/>
        <end position="134"/>
    </location>
</feature>
<gene>
    <name evidence="7 8" type="primary">LOC120263490</name>
</gene>
<dbReference type="InterPro" id="IPR036638">
    <property type="entry name" value="HLH_DNA-bd_sf"/>
</dbReference>
<proteinExistence type="inferred from homology"/>
<evidence type="ECO:0000256" key="3">
    <source>
        <dbReference type="ARBA" id="ARBA00023163"/>
    </source>
</evidence>
<dbReference type="PANTHER" id="PTHR36066">
    <property type="entry name" value="TRANSCRIPTION FACTOR BHLH145"/>
    <property type="match status" value="1"/>
</dbReference>
<evidence type="ECO:0000256" key="4">
    <source>
        <dbReference type="SAM" id="MobiDB-lite"/>
    </source>
</evidence>
<evidence type="ECO:0000259" key="5">
    <source>
        <dbReference type="PROSITE" id="PS50888"/>
    </source>
</evidence>
<evidence type="ECO:0000313" key="7">
    <source>
        <dbReference type="RefSeq" id="XP_039127344.1"/>
    </source>
</evidence>
<keyword evidence="6" id="KW-1185">Reference proteome</keyword>
<protein>
    <submittedName>
        <fullName evidence="7 8">Transcription factor bHLH143-like</fullName>
    </submittedName>
</protein>
<evidence type="ECO:0000256" key="2">
    <source>
        <dbReference type="ARBA" id="ARBA00023015"/>
    </source>
</evidence>
<comment type="similarity">
    <text evidence="1">Belongs to the bHLH protein family.</text>
</comment>
<dbReference type="Proteomes" id="UP001515500">
    <property type="component" value="Chromosome 6"/>
</dbReference>
<dbReference type="SUPFAM" id="SSF47459">
    <property type="entry name" value="HLH, helix-loop-helix DNA-binding domain"/>
    <property type="match status" value="1"/>
</dbReference>
<dbReference type="Pfam" id="PF23173">
    <property type="entry name" value="bHLH_SAC51"/>
    <property type="match status" value="1"/>
</dbReference>
<feature type="domain" description="BHLH" evidence="5">
    <location>
        <begin position="161"/>
        <end position="210"/>
    </location>
</feature>
<accession>A0AB40BJP2</accession>
<keyword evidence="2" id="KW-0805">Transcription regulation</keyword>
<dbReference type="RefSeq" id="XP_039127344.1">
    <property type="nucleotide sequence ID" value="XM_039271410.1"/>
</dbReference>
<name>A0AB40BJP2_DIOCR</name>
<dbReference type="GeneID" id="120263490"/>
<dbReference type="InterPro" id="IPR011598">
    <property type="entry name" value="bHLH_dom"/>
</dbReference>
<dbReference type="PROSITE" id="PS50888">
    <property type="entry name" value="BHLH"/>
    <property type="match status" value="1"/>
</dbReference>
<dbReference type="PANTHER" id="PTHR36066:SF2">
    <property type="entry name" value="TRANSCRIPTION FACTOR BHLH145"/>
    <property type="match status" value="1"/>
</dbReference>
<evidence type="ECO:0000256" key="1">
    <source>
        <dbReference type="ARBA" id="ARBA00005510"/>
    </source>
</evidence>
<dbReference type="InterPro" id="IPR037546">
    <property type="entry name" value="SAC51-like"/>
</dbReference>
<dbReference type="AlphaFoldDB" id="A0AB40BJP2"/>
<keyword evidence="3" id="KW-0804">Transcription</keyword>
<evidence type="ECO:0000313" key="8">
    <source>
        <dbReference type="RefSeq" id="XP_039127345.1"/>
    </source>
</evidence>
<organism evidence="6 7">
    <name type="scientific">Dioscorea cayennensis subsp. rotundata</name>
    <name type="common">White Guinea yam</name>
    <name type="synonym">Dioscorea rotundata</name>
    <dbReference type="NCBI Taxonomy" id="55577"/>
    <lineage>
        <taxon>Eukaryota</taxon>
        <taxon>Viridiplantae</taxon>
        <taxon>Streptophyta</taxon>
        <taxon>Embryophyta</taxon>
        <taxon>Tracheophyta</taxon>
        <taxon>Spermatophyta</taxon>
        <taxon>Magnoliopsida</taxon>
        <taxon>Liliopsida</taxon>
        <taxon>Dioscoreales</taxon>
        <taxon>Dioscoreaceae</taxon>
        <taxon>Dioscorea</taxon>
    </lineage>
</organism>
<dbReference type="GO" id="GO:0046983">
    <property type="term" value="F:protein dimerization activity"/>
    <property type="evidence" value="ECO:0007669"/>
    <property type="project" value="InterPro"/>
</dbReference>
<dbReference type="RefSeq" id="XP_039127345.1">
    <property type="nucleotide sequence ID" value="XM_039271411.1"/>
</dbReference>
<evidence type="ECO:0000313" key="6">
    <source>
        <dbReference type="Proteomes" id="UP001515500"/>
    </source>
</evidence>
<reference evidence="7 8" key="1">
    <citation type="submission" date="2025-04" db="UniProtKB">
        <authorList>
            <consortium name="RefSeq"/>
        </authorList>
    </citation>
    <scope>IDENTIFICATION</scope>
</reference>